<accession>A0ABS9EEX7</accession>
<dbReference type="PROSITE" id="PS51186">
    <property type="entry name" value="GNAT"/>
    <property type="match status" value="1"/>
</dbReference>
<proteinExistence type="predicted"/>
<dbReference type="SUPFAM" id="SSF55729">
    <property type="entry name" value="Acyl-CoA N-acyltransferases (Nat)"/>
    <property type="match status" value="1"/>
</dbReference>
<keyword evidence="1" id="KW-0808">Transferase</keyword>
<dbReference type="InterPro" id="IPR000182">
    <property type="entry name" value="GNAT_dom"/>
</dbReference>
<dbReference type="PANTHER" id="PTHR43877">
    <property type="entry name" value="AMINOALKYLPHOSPHONATE N-ACETYLTRANSFERASE-RELATED-RELATED"/>
    <property type="match status" value="1"/>
</dbReference>
<evidence type="ECO:0000313" key="5">
    <source>
        <dbReference type="Proteomes" id="UP001201217"/>
    </source>
</evidence>
<gene>
    <name evidence="4" type="ORF">L1I42_15810</name>
</gene>
<dbReference type="Proteomes" id="UP001201217">
    <property type="component" value="Unassembled WGS sequence"/>
</dbReference>
<evidence type="ECO:0000259" key="3">
    <source>
        <dbReference type="PROSITE" id="PS51186"/>
    </source>
</evidence>
<keyword evidence="2" id="KW-0012">Acyltransferase</keyword>
<organism evidence="4 5">
    <name type="scientific">Maritalea mediterranea</name>
    <dbReference type="NCBI Taxonomy" id="2909667"/>
    <lineage>
        <taxon>Bacteria</taxon>
        <taxon>Pseudomonadati</taxon>
        <taxon>Pseudomonadota</taxon>
        <taxon>Alphaproteobacteria</taxon>
        <taxon>Hyphomicrobiales</taxon>
        <taxon>Devosiaceae</taxon>
        <taxon>Maritalea</taxon>
    </lineage>
</organism>
<dbReference type="InterPro" id="IPR016181">
    <property type="entry name" value="Acyl_CoA_acyltransferase"/>
</dbReference>
<reference evidence="4 5" key="1">
    <citation type="submission" date="2022-01" db="EMBL/GenBank/DDBJ databases">
        <title>Maritalea mediterranea sp. nov., isolated from marine plastic residues from the Malva-rosa beach (Valencia, Spain).</title>
        <authorList>
            <person name="Vidal-Verdu A."/>
            <person name="Molina-Menor E."/>
            <person name="Pascual J."/>
            <person name="Pereto J."/>
            <person name="Porcar M."/>
        </authorList>
    </citation>
    <scope>NUCLEOTIDE SEQUENCE [LARGE SCALE GENOMIC DNA]</scope>
    <source>
        <strain evidence="4 5">P4.10X</strain>
    </source>
</reference>
<dbReference type="EMBL" id="JAKGTI010000005">
    <property type="protein sequence ID" value="MCF4099963.1"/>
    <property type="molecule type" value="Genomic_DNA"/>
</dbReference>
<name>A0ABS9EEX7_9HYPH</name>
<dbReference type="InterPro" id="IPR050832">
    <property type="entry name" value="Bact_Acetyltransf"/>
</dbReference>
<keyword evidence="5" id="KW-1185">Reference proteome</keyword>
<evidence type="ECO:0000256" key="2">
    <source>
        <dbReference type="ARBA" id="ARBA00023315"/>
    </source>
</evidence>
<evidence type="ECO:0000313" key="4">
    <source>
        <dbReference type="EMBL" id="MCF4099963.1"/>
    </source>
</evidence>
<protein>
    <submittedName>
        <fullName evidence="4">GNAT family N-acetyltransferase</fullName>
    </submittedName>
</protein>
<sequence length="156" mass="17844">MENSVIIRAFRDPDWPAICAIHNAARKVELRAVRLPDHAYLPLQKSHIAEGFLSNRIIVAECPINNEIKGFAAFRPRELTWLYVAPNHFGEGVGQRLISYILETTERPLDVQMLDGNKRAQRLYENMGFRPLKRTRGKIRGQRPVSAIGLTLRLTD</sequence>
<evidence type="ECO:0000256" key="1">
    <source>
        <dbReference type="ARBA" id="ARBA00022679"/>
    </source>
</evidence>
<dbReference type="Gene3D" id="3.40.630.30">
    <property type="match status" value="1"/>
</dbReference>
<dbReference type="CDD" id="cd04301">
    <property type="entry name" value="NAT_SF"/>
    <property type="match status" value="1"/>
</dbReference>
<feature type="domain" description="N-acetyltransferase" evidence="3">
    <location>
        <begin position="5"/>
        <end position="155"/>
    </location>
</feature>
<dbReference type="Pfam" id="PF13508">
    <property type="entry name" value="Acetyltransf_7"/>
    <property type="match status" value="1"/>
</dbReference>
<dbReference type="RefSeq" id="WP_236115713.1">
    <property type="nucleotide sequence ID" value="NZ_JAKGTI010000005.1"/>
</dbReference>
<comment type="caution">
    <text evidence="4">The sequence shown here is derived from an EMBL/GenBank/DDBJ whole genome shotgun (WGS) entry which is preliminary data.</text>
</comment>